<reference evidence="8 9" key="1">
    <citation type="submission" date="2020-04" db="EMBL/GenBank/DDBJ databases">
        <title>Description of novel Gluconacetobacter.</title>
        <authorList>
            <person name="Sombolestani A."/>
        </authorList>
    </citation>
    <scope>NUCLEOTIDE SEQUENCE [LARGE SCALE GENOMIC DNA]</scope>
    <source>
        <strain evidence="8 9">LMG 27802</strain>
    </source>
</reference>
<evidence type="ECO:0000256" key="1">
    <source>
        <dbReference type="ARBA" id="ARBA00003416"/>
    </source>
</evidence>
<keyword evidence="5" id="KW-0233">DNA recombination</keyword>
<dbReference type="PANTHER" id="PTHR30563:SF0">
    <property type="entry name" value="DNA RECOMBINATION PROTEIN RMUC"/>
    <property type="match status" value="1"/>
</dbReference>
<organism evidence="8 9">
    <name type="scientific">Gluconacetobacter tumulisoli</name>
    <dbReference type="NCBI Taxonomy" id="1286189"/>
    <lineage>
        <taxon>Bacteria</taxon>
        <taxon>Pseudomonadati</taxon>
        <taxon>Pseudomonadota</taxon>
        <taxon>Alphaproteobacteria</taxon>
        <taxon>Acetobacterales</taxon>
        <taxon>Acetobacteraceae</taxon>
        <taxon>Gluconacetobacter</taxon>
    </lineage>
</organism>
<keyword evidence="9" id="KW-1185">Reference proteome</keyword>
<proteinExistence type="inferred from homology"/>
<evidence type="ECO:0000256" key="5">
    <source>
        <dbReference type="ARBA" id="ARBA00023172"/>
    </source>
</evidence>
<keyword evidence="7" id="KW-1133">Transmembrane helix</keyword>
<protein>
    <recommendedName>
        <fullName evidence="3">DNA recombination protein RmuC homolog</fullName>
    </recommendedName>
</protein>
<feature type="region of interest" description="Disordered" evidence="6">
    <location>
        <begin position="412"/>
        <end position="454"/>
    </location>
</feature>
<dbReference type="Proteomes" id="UP000578030">
    <property type="component" value="Unassembled WGS sequence"/>
</dbReference>
<comment type="caution">
    <text evidence="8">The sequence shown here is derived from an EMBL/GenBank/DDBJ whole genome shotgun (WGS) entry which is preliminary data.</text>
</comment>
<keyword evidence="7" id="KW-0472">Membrane</keyword>
<gene>
    <name evidence="8" type="primary">rmuC</name>
    <name evidence="8" type="ORF">HLH28_01085</name>
</gene>
<dbReference type="EMBL" id="JABEQM010000001">
    <property type="protein sequence ID" value="MBB2200184.1"/>
    <property type="molecule type" value="Genomic_DNA"/>
</dbReference>
<keyword evidence="4" id="KW-0175">Coiled coil</keyword>
<comment type="function">
    <text evidence="1">Involved in DNA recombination.</text>
</comment>
<evidence type="ECO:0000256" key="6">
    <source>
        <dbReference type="SAM" id="MobiDB-lite"/>
    </source>
</evidence>
<evidence type="ECO:0000256" key="2">
    <source>
        <dbReference type="ARBA" id="ARBA00009840"/>
    </source>
</evidence>
<dbReference type="AlphaFoldDB" id="A0A7W4PL17"/>
<accession>A0A7W4PL17</accession>
<evidence type="ECO:0000313" key="9">
    <source>
        <dbReference type="Proteomes" id="UP000578030"/>
    </source>
</evidence>
<evidence type="ECO:0000313" key="8">
    <source>
        <dbReference type="EMBL" id="MBB2200184.1"/>
    </source>
</evidence>
<evidence type="ECO:0000256" key="3">
    <source>
        <dbReference type="ARBA" id="ARBA00021840"/>
    </source>
</evidence>
<name>A0A7W4PL17_9PROT</name>
<dbReference type="RefSeq" id="WP_182953317.1">
    <property type="nucleotide sequence ID" value="NZ_JABEQM010000001.1"/>
</dbReference>
<evidence type="ECO:0000256" key="7">
    <source>
        <dbReference type="SAM" id="Phobius"/>
    </source>
</evidence>
<dbReference type="PANTHER" id="PTHR30563">
    <property type="entry name" value="DNA RECOMBINATION PROTEIN RMUC"/>
    <property type="match status" value="1"/>
</dbReference>
<sequence length="454" mass="48642">MPDAFGSGAGGLELGLLVLVAAVVLSAAVLLRRRGSGGGAGSEGDLLARLYVMLEREGAARTADSEALRARLTDIERVLAARLEQGRMEMADRLGAIAQSVGRELAEARVGQAEALRDMAEASARQTEAIRAAVDERLHEAVERQMQTSFQRVLEQFGAMQKAMGEVTAMTAQIGDLKRLFSNVKTRGGWGEAQLRAILDDVLPAGAYTANCRLREGSAEMVEFAVRMPVKAATPPVLAIDSKFPTEAYERLLDAVDRVDPEAERAARRALDTTLRIEARKIASKYIVPPVTVEFAVLYLPTDGLYAEVARSPGLLDEIGRTCRVIVMGPGLLPAMLRTIHLGYVTMALEERTDGIARLLGATRQEMLKMDGVLEKLARNASTMSSSIDEARRRTRVVARQLRGLDGVEAISEDTAVSDGASDETGDNPADGPVAPPAGGSGEPRRWADGAPGR</sequence>
<dbReference type="GO" id="GO:0006310">
    <property type="term" value="P:DNA recombination"/>
    <property type="evidence" value="ECO:0007669"/>
    <property type="project" value="UniProtKB-KW"/>
</dbReference>
<comment type="similarity">
    <text evidence="2">Belongs to the RmuC family.</text>
</comment>
<evidence type="ECO:0000256" key="4">
    <source>
        <dbReference type="ARBA" id="ARBA00023054"/>
    </source>
</evidence>
<feature type="transmembrane region" description="Helical" evidence="7">
    <location>
        <begin position="12"/>
        <end position="31"/>
    </location>
</feature>
<dbReference type="InterPro" id="IPR003798">
    <property type="entry name" value="DNA_recombination_RmuC"/>
</dbReference>
<dbReference type="Pfam" id="PF02646">
    <property type="entry name" value="RmuC"/>
    <property type="match status" value="1"/>
</dbReference>
<keyword evidence="7" id="KW-0812">Transmembrane</keyword>